<dbReference type="AlphaFoldDB" id="A0A2P2D9U0"/>
<dbReference type="EMBL" id="BFAZ01000003">
    <property type="protein sequence ID" value="GBF41392.1"/>
    <property type="molecule type" value="Genomic_DNA"/>
</dbReference>
<dbReference type="RefSeq" id="WP_108958607.1">
    <property type="nucleotide sequence ID" value="NZ_BFAZ01000003.1"/>
</dbReference>
<dbReference type="InterPro" id="IPR059217">
    <property type="entry name" value="LA3751_2-like"/>
</dbReference>
<feature type="transmembrane region" description="Helical" evidence="1">
    <location>
        <begin position="308"/>
        <end position="326"/>
    </location>
</feature>
<sequence length="506" mass="58602">MKFHFSKKDKITLAIFFVFFLGLQTYLSATNSFISDSLAKAFQINSVQNGTESITYPANSIDPYLKLHPVTFILKNQNELKSVFSATFAYLYAKLFFFLPVNQMIYVNVIFLLLGVLCLKGFGKVDINISILVFTTSVVLCQVIDLSEVPITLFLVCFVYSIWTMAIQNQNTNLLIVSVCFSVLLSFFRLELLIFSGLLFVLSSIQLIGLKKGNRIVFLSIAFLIPLSFFVLWNDTEYGHPMGIRYLFNYTEDHYFAKNNRILNLQKILLTGFSDQGFKFGFFLISPYFLYPLYRFRDSLYSIRKQNTIHFHLTLFILYPILVGLTAPNDGITISARYALFAVVPMIFIISHYWSELQKDKIFKILIIISILVNLIILRILKESFKMIKKTNQIYENLNADLWIFFDTNLSATSGIHLLKQPAISFQNFTNESDLNSLVNLMESQKMKKIYILDFSKKIPNAYMNVKRNMELSSTEFPILLQNKKYSCKQYTEVKFIGYRECNYSP</sequence>
<dbReference type="OrthoDB" id="345104at2"/>
<accession>A0A2P2D9U0</accession>
<proteinExistence type="predicted"/>
<feature type="transmembrane region" description="Helical" evidence="1">
    <location>
        <begin position="277"/>
        <end position="296"/>
    </location>
</feature>
<dbReference type="Proteomes" id="UP000245206">
    <property type="component" value="Unassembled WGS sequence"/>
</dbReference>
<evidence type="ECO:0000313" key="2">
    <source>
        <dbReference type="EMBL" id="GBF41392.1"/>
    </source>
</evidence>
<protein>
    <submittedName>
        <fullName evidence="2">Putative membrane protein</fullName>
    </submittedName>
</protein>
<evidence type="ECO:0000256" key="1">
    <source>
        <dbReference type="SAM" id="Phobius"/>
    </source>
</evidence>
<keyword evidence="1" id="KW-1133">Transmembrane helix</keyword>
<keyword evidence="1" id="KW-0812">Transmembrane</keyword>
<organism evidence="2 3">
    <name type="scientific">Leptospira ellinghausenii</name>
    <dbReference type="NCBI Taxonomy" id="1917822"/>
    <lineage>
        <taxon>Bacteria</taxon>
        <taxon>Pseudomonadati</taxon>
        <taxon>Spirochaetota</taxon>
        <taxon>Spirochaetia</taxon>
        <taxon>Leptospirales</taxon>
        <taxon>Leptospiraceae</taxon>
        <taxon>Leptospira</taxon>
    </lineage>
</organism>
<dbReference type="NCBIfam" id="NF047440">
    <property type="entry name" value="LA3751_2_3_fam"/>
    <property type="match status" value="1"/>
</dbReference>
<feature type="transmembrane region" description="Helical" evidence="1">
    <location>
        <begin position="131"/>
        <end position="163"/>
    </location>
</feature>
<keyword evidence="1" id="KW-0472">Membrane</keyword>
<feature type="transmembrane region" description="Helical" evidence="1">
    <location>
        <begin position="95"/>
        <end position="119"/>
    </location>
</feature>
<reference evidence="3" key="1">
    <citation type="journal article" date="2019" name="Microbiol. Immunol.">
        <title>Molecular and phenotypic characterization of Leptospira johnsonii sp. nov., Leptospira ellinghausenii sp. nov. and Leptospira ryugenii sp. nov. isolated from soil and water in Japan.</title>
        <authorList>
            <person name="Masuzawa T."/>
            <person name="Saito M."/>
            <person name="Nakao R."/>
            <person name="Nikaido Y."/>
            <person name="Matsumoto M."/>
            <person name="Ogawa M."/>
            <person name="Yokoyama M."/>
            <person name="Hidaka Y."/>
            <person name="Tomita J."/>
            <person name="Sakakibara K."/>
            <person name="Suzuki K."/>
            <person name="Yasuda S."/>
            <person name="Sato H."/>
            <person name="Yamaguchi M."/>
            <person name="Yoshida S.I."/>
            <person name="Koizumi N."/>
            <person name="Kawamura Y."/>
        </authorList>
    </citation>
    <scope>NUCLEOTIDE SEQUENCE [LARGE SCALE GENOMIC DNA]</scope>
    <source>
        <strain evidence="3">E18</strain>
    </source>
</reference>
<feature type="transmembrane region" description="Helical" evidence="1">
    <location>
        <begin position="338"/>
        <end position="355"/>
    </location>
</feature>
<evidence type="ECO:0000313" key="3">
    <source>
        <dbReference type="Proteomes" id="UP000245206"/>
    </source>
</evidence>
<keyword evidence="3" id="KW-1185">Reference proteome</keyword>
<comment type="caution">
    <text evidence="2">The sequence shown here is derived from an EMBL/GenBank/DDBJ whole genome shotgun (WGS) entry which is preliminary data.</text>
</comment>
<feature type="transmembrane region" description="Helical" evidence="1">
    <location>
        <begin position="214"/>
        <end position="233"/>
    </location>
</feature>
<feature type="transmembrane region" description="Helical" evidence="1">
    <location>
        <begin position="175"/>
        <end position="202"/>
    </location>
</feature>
<name>A0A2P2D9U0_9LEPT</name>
<feature type="transmembrane region" description="Helical" evidence="1">
    <location>
        <begin position="362"/>
        <end position="381"/>
    </location>
</feature>
<gene>
    <name evidence="2" type="ORF">LPTSP2_06640</name>
</gene>